<dbReference type="PANTHER" id="PTHR34676">
    <property type="entry name" value="DUF4219 DOMAIN-CONTAINING PROTEIN-RELATED"/>
    <property type="match status" value="1"/>
</dbReference>
<name>A0ABR2QH92_9ROSI</name>
<keyword evidence="2" id="KW-1185">Reference proteome</keyword>
<accession>A0ABR2QH92</accession>
<dbReference type="Pfam" id="PF14223">
    <property type="entry name" value="Retrotran_gag_2"/>
    <property type="match status" value="1"/>
</dbReference>
<dbReference type="Proteomes" id="UP001396334">
    <property type="component" value="Unassembled WGS sequence"/>
</dbReference>
<evidence type="ECO:0008006" key="3">
    <source>
        <dbReference type="Google" id="ProtNLM"/>
    </source>
</evidence>
<organism evidence="1 2">
    <name type="scientific">Hibiscus sabdariffa</name>
    <name type="common">roselle</name>
    <dbReference type="NCBI Taxonomy" id="183260"/>
    <lineage>
        <taxon>Eukaryota</taxon>
        <taxon>Viridiplantae</taxon>
        <taxon>Streptophyta</taxon>
        <taxon>Embryophyta</taxon>
        <taxon>Tracheophyta</taxon>
        <taxon>Spermatophyta</taxon>
        <taxon>Magnoliopsida</taxon>
        <taxon>eudicotyledons</taxon>
        <taxon>Gunneridae</taxon>
        <taxon>Pentapetalae</taxon>
        <taxon>rosids</taxon>
        <taxon>malvids</taxon>
        <taxon>Malvales</taxon>
        <taxon>Malvaceae</taxon>
        <taxon>Malvoideae</taxon>
        <taxon>Hibiscus</taxon>
    </lineage>
</organism>
<dbReference type="PANTHER" id="PTHR34676:SF8">
    <property type="entry name" value="TRANSMEMBRANE PROTEIN"/>
    <property type="match status" value="1"/>
</dbReference>
<evidence type="ECO:0000313" key="1">
    <source>
        <dbReference type="EMBL" id="KAK9000027.1"/>
    </source>
</evidence>
<sequence>MTSTSGSNFYESQSITKPPFFNGDNYPYWKNRMMLFIKSNYYQVWDVVKDGPFIPMKREGDRLIPKMSSYTSAKEVWDTLETTYEGTNDVKETKIGLLNLSYENFKMEPDENVTKMFDRFSFILNGLKGLGEVIPGDKLV</sequence>
<gene>
    <name evidence="1" type="ORF">V6N11_082163</name>
</gene>
<evidence type="ECO:0000313" key="2">
    <source>
        <dbReference type="Proteomes" id="UP001396334"/>
    </source>
</evidence>
<protein>
    <recommendedName>
        <fullName evidence="3">Gag-pol polyprotein</fullName>
    </recommendedName>
</protein>
<comment type="caution">
    <text evidence="1">The sequence shown here is derived from an EMBL/GenBank/DDBJ whole genome shotgun (WGS) entry which is preliminary data.</text>
</comment>
<reference evidence="1 2" key="1">
    <citation type="journal article" date="2024" name="G3 (Bethesda)">
        <title>Genome assembly of Hibiscus sabdariffa L. provides insights into metabolisms of medicinal natural products.</title>
        <authorList>
            <person name="Kim T."/>
        </authorList>
    </citation>
    <scope>NUCLEOTIDE SEQUENCE [LARGE SCALE GENOMIC DNA]</scope>
    <source>
        <strain evidence="1">TK-2024</strain>
        <tissue evidence="1">Old leaves</tissue>
    </source>
</reference>
<dbReference type="EMBL" id="JBBPBN010000038">
    <property type="protein sequence ID" value="KAK9000027.1"/>
    <property type="molecule type" value="Genomic_DNA"/>
</dbReference>
<proteinExistence type="predicted"/>